<keyword evidence="1" id="KW-0812">Transmembrane</keyword>
<dbReference type="Proteomes" id="UP000231414">
    <property type="component" value="Unassembled WGS sequence"/>
</dbReference>
<protein>
    <submittedName>
        <fullName evidence="2">Uncharacterized protein</fullName>
    </submittedName>
</protein>
<evidence type="ECO:0000313" key="3">
    <source>
        <dbReference type="Proteomes" id="UP000231414"/>
    </source>
</evidence>
<gene>
    <name evidence="2" type="ORF">COT52_00655</name>
</gene>
<keyword evidence="1" id="KW-0472">Membrane</keyword>
<evidence type="ECO:0000256" key="1">
    <source>
        <dbReference type="SAM" id="Phobius"/>
    </source>
</evidence>
<organism evidence="2 3">
    <name type="scientific">candidate division WWE3 bacterium CG08_land_8_20_14_0_20_43_13</name>
    <dbReference type="NCBI Taxonomy" id="1975087"/>
    <lineage>
        <taxon>Bacteria</taxon>
        <taxon>Katanobacteria</taxon>
    </lineage>
</organism>
<dbReference type="AlphaFoldDB" id="A0A2H0XAE3"/>
<accession>A0A2H0XAE3</accession>
<proteinExistence type="predicted"/>
<sequence length="59" mass="6600">MSKDIIILLVTTLITITGWIVFESMGVSKKQNIPEEILVQSEELIPILDISTVQKIYGP</sequence>
<keyword evidence="1" id="KW-1133">Transmembrane helix</keyword>
<name>A0A2H0XAE3_UNCKA</name>
<comment type="caution">
    <text evidence="2">The sequence shown here is derived from an EMBL/GenBank/DDBJ whole genome shotgun (WGS) entry which is preliminary data.</text>
</comment>
<reference evidence="3" key="1">
    <citation type="submission" date="2017-09" db="EMBL/GenBank/DDBJ databases">
        <title>Depth-based differentiation of microbial function through sediment-hosted aquifers and enrichment of novel symbionts in the deep terrestrial subsurface.</title>
        <authorList>
            <person name="Probst A.J."/>
            <person name="Ladd B."/>
            <person name="Jarett J.K."/>
            <person name="Geller-Mcgrath D.E."/>
            <person name="Sieber C.M.K."/>
            <person name="Emerson J.B."/>
            <person name="Anantharaman K."/>
            <person name="Thomas B.C."/>
            <person name="Malmstrom R."/>
            <person name="Stieglmeier M."/>
            <person name="Klingl A."/>
            <person name="Woyke T."/>
            <person name="Ryan C.M."/>
            <person name="Banfield J.F."/>
        </authorList>
    </citation>
    <scope>NUCLEOTIDE SEQUENCE [LARGE SCALE GENOMIC DNA]</scope>
</reference>
<dbReference type="EMBL" id="PEYW01000007">
    <property type="protein sequence ID" value="PIS21048.1"/>
    <property type="molecule type" value="Genomic_DNA"/>
</dbReference>
<feature type="transmembrane region" description="Helical" evidence="1">
    <location>
        <begin position="6"/>
        <end position="22"/>
    </location>
</feature>
<evidence type="ECO:0000313" key="2">
    <source>
        <dbReference type="EMBL" id="PIS21048.1"/>
    </source>
</evidence>